<dbReference type="InterPro" id="IPR045584">
    <property type="entry name" value="Pilin-like"/>
</dbReference>
<dbReference type="AlphaFoldDB" id="A0A221KEK8"/>
<name>A0A221KEK8_VITFI</name>
<proteinExistence type="predicted"/>
<dbReference type="Pfam" id="PF07963">
    <property type="entry name" value="N_methyl"/>
    <property type="match status" value="1"/>
</dbReference>
<dbReference type="RefSeq" id="WP_198301370.1">
    <property type="nucleotide sequence ID" value="NZ_CP022423.1"/>
</dbReference>
<dbReference type="Pfam" id="PF16732">
    <property type="entry name" value="ComP_DUS"/>
    <property type="match status" value="1"/>
</dbReference>
<dbReference type="PANTHER" id="PTHR30093">
    <property type="entry name" value="GENERAL SECRETION PATHWAY PROTEIN G"/>
    <property type="match status" value="1"/>
</dbReference>
<protein>
    <recommendedName>
        <fullName evidence="4">Pilus assembly protein PilE</fullName>
    </recommendedName>
</protein>
<keyword evidence="1" id="KW-0472">Membrane</keyword>
<evidence type="ECO:0000313" key="3">
    <source>
        <dbReference type="Proteomes" id="UP000199729"/>
    </source>
</evidence>
<keyword evidence="3" id="KW-1185">Reference proteome</keyword>
<dbReference type="InterPro" id="IPR031982">
    <property type="entry name" value="PilE-like"/>
</dbReference>
<dbReference type="PROSITE" id="PS00409">
    <property type="entry name" value="PROKAR_NTER_METHYL"/>
    <property type="match status" value="1"/>
</dbReference>
<dbReference type="InterPro" id="IPR012902">
    <property type="entry name" value="N_methyl_site"/>
</dbReference>
<dbReference type="PANTHER" id="PTHR30093:SF47">
    <property type="entry name" value="TYPE IV PILUS NON-CORE MINOR PILIN PILE"/>
    <property type="match status" value="1"/>
</dbReference>
<feature type="transmembrane region" description="Helical" evidence="1">
    <location>
        <begin position="12"/>
        <end position="33"/>
    </location>
</feature>
<dbReference type="Gene3D" id="3.30.700.10">
    <property type="entry name" value="Glycoprotein, Type 4 Pilin"/>
    <property type="match status" value="1"/>
</dbReference>
<gene>
    <name evidence="2" type="ORF">VITFI_CDS1690</name>
</gene>
<sequence>MSVTRRSQGFTLIELMVSVAIVGIVAMVAYPSYVQHIQHGRRAQAQSTMMLATQHLHRFHAARGHYGGAILPPAYAHSDGYTLALRVGEDLQSFSLEATPDTPDERCGVLRLEDTGAKSQSGSGSVATCW</sequence>
<dbReference type="Proteomes" id="UP000199729">
    <property type="component" value="Chromosome"/>
</dbReference>
<evidence type="ECO:0000256" key="1">
    <source>
        <dbReference type="SAM" id="Phobius"/>
    </source>
</evidence>
<dbReference type="NCBIfam" id="TIGR02532">
    <property type="entry name" value="IV_pilin_GFxxxE"/>
    <property type="match status" value="1"/>
</dbReference>
<dbReference type="SUPFAM" id="SSF54523">
    <property type="entry name" value="Pili subunits"/>
    <property type="match status" value="1"/>
</dbReference>
<evidence type="ECO:0008006" key="4">
    <source>
        <dbReference type="Google" id="ProtNLM"/>
    </source>
</evidence>
<keyword evidence="1" id="KW-0812">Transmembrane</keyword>
<organism evidence="2 3">
    <name type="scientific">Vitreoscilla filiformis</name>
    <dbReference type="NCBI Taxonomy" id="63"/>
    <lineage>
        <taxon>Bacteria</taxon>
        <taxon>Pseudomonadati</taxon>
        <taxon>Pseudomonadota</taxon>
        <taxon>Betaproteobacteria</taxon>
        <taxon>Neisseriales</taxon>
        <taxon>Neisseriaceae</taxon>
        <taxon>Vitreoscilla</taxon>
    </lineage>
</organism>
<dbReference type="KEGG" id="vff:VITFI_CDS1690"/>
<evidence type="ECO:0000313" key="2">
    <source>
        <dbReference type="EMBL" id="ASM77468.1"/>
    </source>
</evidence>
<keyword evidence="1" id="KW-1133">Transmembrane helix</keyword>
<dbReference type="EMBL" id="CP022423">
    <property type="protein sequence ID" value="ASM77468.1"/>
    <property type="molecule type" value="Genomic_DNA"/>
</dbReference>
<reference evidence="2 3" key="1">
    <citation type="submission" date="2017-07" db="EMBL/GenBank/DDBJ databases">
        <title>Complete Genome Sequence of the cosmetic ferment Vitreoscilla filiformis (ATCC15551).</title>
        <authorList>
            <person name="Contreras S."/>
            <person name="Sagory-Zalkind P."/>
            <person name="Blanquart H."/>
            <person name="Iltis A."/>
            <person name="Morand S.C."/>
        </authorList>
    </citation>
    <scope>NUCLEOTIDE SEQUENCE [LARGE SCALE GENOMIC DNA]</scope>
    <source>
        <strain evidence="2 3">ATCC 15551</strain>
    </source>
</reference>
<dbReference type="GO" id="GO:0043683">
    <property type="term" value="P:type IV pilus assembly"/>
    <property type="evidence" value="ECO:0007669"/>
    <property type="project" value="InterPro"/>
</dbReference>
<accession>A0A221KEK8</accession>